<dbReference type="CDD" id="cd08648">
    <property type="entry name" value="FMT_core_Formyl-FH4-Hydrolase_C"/>
    <property type="match status" value="1"/>
</dbReference>
<evidence type="ECO:0000259" key="4">
    <source>
        <dbReference type="Pfam" id="PF00551"/>
    </source>
</evidence>
<feature type="region of interest" description="Disordered" evidence="3">
    <location>
        <begin position="1"/>
        <end position="31"/>
    </location>
</feature>
<dbReference type="GO" id="GO:0008864">
    <property type="term" value="F:formyltetrahydrofolate deformylase activity"/>
    <property type="evidence" value="ECO:0007669"/>
    <property type="project" value="InterPro"/>
</dbReference>
<dbReference type="NCBIfam" id="TIGR00655">
    <property type="entry name" value="PurU"/>
    <property type="match status" value="1"/>
</dbReference>
<dbReference type="Gene3D" id="3.30.70.260">
    <property type="match status" value="1"/>
</dbReference>
<dbReference type="EMBL" id="HBFC01030734">
    <property type="protein sequence ID" value="CAD8718291.1"/>
    <property type="molecule type" value="Transcribed_RNA"/>
</dbReference>
<dbReference type="PANTHER" id="PTHR42706:SF1">
    <property type="entry name" value="FORMYLTETRAHYDROFOLATE DEFORMYLASE 2, MITOCHONDRIAL"/>
    <property type="match status" value="1"/>
</dbReference>
<gene>
    <name evidence="5" type="ORF">MANT1106_LOCUS18227</name>
</gene>
<protein>
    <recommendedName>
        <fullName evidence="4">Formyl transferase N-terminal domain-containing protein</fullName>
    </recommendedName>
</protein>
<dbReference type="InterPro" id="IPR036477">
    <property type="entry name" value="Formyl_transf_N_sf"/>
</dbReference>
<evidence type="ECO:0000256" key="3">
    <source>
        <dbReference type="SAM" id="MobiDB-lite"/>
    </source>
</evidence>
<name>A0A7S0XDX5_9CHLO</name>
<dbReference type="InterPro" id="IPR004810">
    <property type="entry name" value="PurU"/>
</dbReference>
<dbReference type="PRINTS" id="PR01575">
    <property type="entry name" value="FFH4HYDRLASE"/>
</dbReference>
<accession>A0A7S0XDX5</accession>
<reference evidence="5" key="1">
    <citation type="submission" date="2021-01" db="EMBL/GenBank/DDBJ databases">
        <authorList>
            <person name="Corre E."/>
            <person name="Pelletier E."/>
            <person name="Niang G."/>
            <person name="Scheremetjew M."/>
            <person name="Finn R."/>
            <person name="Kale V."/>
            <person name="Holt S."/>
            <person name="Cochrane G."/>
            <person name="Meng A."/>
            <person name="Brown T."/>
            <person name="Cohen L."/>
        </authorList>
    </citation>
    <scope>NUCLEOTIDE SEQUENCE</scope>
    <source>
        <strain evidence="5">SL-175</strain>
    </source>
</reference>
<dbReference type="Gene3D" id="3.40.50.170">
    <property type="entry name" value="Formyl transferase, N-terminal domain"/>
    <property type="match status" value="1"/>
</dbReference>
<keyword evidence="1" id="KW-0554">One-carbon metabolism</keyword>
<dbReference type="HAMAP" id="MF_01927">
    <property type="entry name" value="PurU"/>
    <property type="match status" value="1"/>
</dbReference>
<dbReference type="SUPFAM" id="SSF55021">
    <property type="entry name" value="ACT-like"/>
    <property type="match status" value="1"/>
</dbReference>
<dbReference type="Pfam" id="PF00551">
    <property type="entry name" value="Formyl_trans_N"/>
    <property type="match status" value="1"/>
</dbReference>
<dbReference type="GO" id="GO:0006189">
    <property type="term" value="P:'de novo' IMP biosynthetic process"/>
    <property type="evidence" value="ECO:0007669"/>
    <property type="project" value="InterPro"/>
</dbReference>
<dbReference type="InterPro" id="IPR045865">
    <property type="entry name" value="ACT-like_dom_sf"/>
</dbReference>
<evidence type="ECO:0000313" key="5">
    <source>
        <dbReference type="EMBL" id="CAD8718291.1"/>
    </source>
</evidence>
<dbReference type="GO" id="GO:0006730">
    <property type="term" value="P:one-carbon metabolic process"/>
    <property type="evidence" value="ECO:0007669"/>
    <property type="project" value="UniProtKB-KW"/>
</dbReference>
<keyword evidence="2" id="KW-0378">Hydrolase</keyword>
<dbReference type="NCBIfam" id="NF004684">
    <property type="entry name" value="PRK06027.1"/>
    <property type="match status" value="1"/>
</dbReference>
<feature type="domain" description="Formyl transferase N-terminal" evidence="4">
    <location>
        <begin position="172"/>
        <end position="354"/>
    </location>
</feature>
<dbReference type="InterPro" id="IPR002376">
    <property type="entry name" value="Formyl_transf_N"/>
</dbReference>
<proteinExistence type="inferred from homology"/>
<dbReference type="InterPro" id="IPR041729">
    <property type="entry name" value="Formyl-FH4-Hydrolase_C"/>
</dbReference>
<evidence type="ECO:0000256" key="1">
    <source>
        <dbReference type="ARBA" id="ARBA00022563"/>
    </source>
</evidence>
<evidence type="ECO:0000256" key="2">
    <source>
        <dbReference type="ARBA" id="ARBA00022801"/>
    </source>
</evidence>
<sequence>MYAQLTAASPCSRAAPRRATTRGDATRGGVGRRIGCAASASSKSESNVVTSPGADAAASSSTAAAAATTATGGVVGLKKELTYIAKVCVIGPDQTGMIAGLSQLMFGSGCNILSCSQFVNEEGIFFQRMSIDYSKAFCGNDNRDVLETSIDNMAKQYNLTSWKIAYCDDVHRVGILVSKLDHCLWDLLVRYQNDEMPCEIPVIMSNHAELQYIADQFGIPFMHLPMVVVDGDKDSAKVAQEAQIEAALVKHKVDTLILARYMQVLSDDFCNKHAEHTINIHHSFLPAFEGGRPYHRAKERGVKLIGATAHYATAKLDAGPIIAQSVQPISHRDTVKDMVRKGKDLERVVLAKALRYHLESRVLVHNNRTVVFD</sequence>
<dbReference type="SUPFAM" id="SSF53328">
    <property type="entry name" value="Formyltransferase"/>
    <property type="match status" value="1"/>
</dbReference>
<organism evidence="5">
    <name type="scientific">Mantoniella antarctica</name>
    <dbReference type="NCBI Taxonomy" id="81844"/>
    <lineage>
        <taxon>Eukaryota</taxon>
        <taxon>Viridiplantae</taxon>
        <taxon>Chlorophyta</taxon>
        <taxon>Mamiellophyceae</taxon>
        <taxon>Mamiellales</taxon>
        <taxon>Mamiellaceae</taxon>
        <taxon>Mantoniella</taxon>
    </lineage>
</organism>
<feature type="compositionally biased region" description="Low complexity" evidence="3">
    <location>
        <begin position="1"/>
        <end position="14"/>
    </location>
</feature>
<dbReference type="AlphaFoldDB" id="A0A7S0XDX5"/>
<dbReference type="PANTHER" id="PTHR42706">
    <property type="entry name" value="FORMYLTETRAHYDROFOLATE DEFORMYLASE"/>
    <property type="match status" value="1"/>
</dbReference>